<dbReference type="EMBL" id="LUKD01000008">
    <property type="protein sequence ID" value="KYG62877.1"/>
    <property type="molecule type" value="Genomic_DNA"/>
</dbReference>
<protein>
    <recommendedName>
        <fullName evidence="1">Peptidase S74 domain-containing protein</fullName>
    </recommendedName>
</protein>
<sequence length="1301" mass="133919">MIFLPLVSWASPASLTYQGRILKTDGTPLEYNNVSFLFQITNPSGSCVIYQEQITGYSMVNSGGVFDVPIGTGTVQYPLGGATNVLKAFDNTATFTCGTCSLVAGTYTCADGSSNYVASVGDLRKLRVSFYDGSGWKVVSPDSIIRSVPFAGYSYSSERLGTNVASDFLLKAGLPTCPANSFLTWDGSAFTCGSVVGASGGTVTNVATGTGLSGGPITSSGTISLANTSVTSGSYGSANQVPAFTVDAQGRLTAAGNVAISLTTSDISNLSSTLSNYVLQSTFNGYVASANCTASQSMYWNSVSGNFQCQSISLSWASITSGKPTSLSGYGITDAVANAGGSPSVQTGLDASKPASPTAGAIYFSTDTNRIYQYNSGAWSLMASAAGSGGTITALTSDVTASGSGSVAATVNSVGGSSAANIRAAELAANAATNLNTASTIVKRDGSGNFSAGAVNTSSVVFRDTGSNIATLQAPAAIGTSYVLKLPTGQGSANQLLINDGAGNLSWTSLSSMGVTGLSVNTPLTNTGTASSPVIGIQQATTSQSGYLSNTDWNTFNNKQGTSLTSANIWVGNGSNVSTAVAPSGDVTMTNAGAFTVSKVQGTSVSATTPSSAGQVLRYDGTAQYAPAFLRLADIRATITPFGGAFASAACSAGQSLYWQSSTDTFQCQNIAINDGQLTFTASRSANTFLAGPTSGSGAASFRTLASSDLPITGATGSYINGGNSFGVAASLGTNDGNSLTLETNGSPRVTITNTGAVGIGTASPTALLEVESATANSGLRVNAPSGFNSYVDFFNNGTKKGNIYWNGTSSTFQINDIGNTNTVINGAGGFVGIGTSSPVSILQIGGNNYSTTSWTTQGSQLYIPGVIITDTTGSGTIANRAITSIGTSTLAASNAETITTASTMYIASPPSAGTNVTITNPLALQIANGNSSFGGRVGIGTLSPTHNLHVVGSVNVESNTAQEIRMRNTNLTSTNKSWRIVQDAAANFTRIANDADNINYMAFQMDTGNVGIGTVNPASKLQVAGNLHLGVQSGATDDNSDYIIKSNGQLVLQSNQSGLADNQYVHLVLDAGTATSSASNIVMKTNATERMRVTNTGISMGTTAQSIAGKTPTLVVAANGTPTITSYTTTASAINHIIFANPNGEVGYVNTDGNTTIFGTASDRRLKQNIRDFDSAYVDDVISRLRPRQWEWKTDEKHGEGFIAQELAEVIPEAVSKGDDNPQGQRGEEGFKLWTVDYSKITPYLTAEIQILRQKITDIFATQSREIASVKKENAELKQEVYLLKQYVCEKDPQASVCKK</sequence>
<reference evidence="2 3" key="1">
    <citation type="submission" date="2016-03" db="EMBL/GenBank/DDBJ databases">
        <authorList>
            <person name="Ploux O."/>
        </authorList>
    </citation>
    <scope>NUCLEOTIDE SEQUENCE [LARGE SCALE GENOMIC DNA]</scope>
    <source>
        <strain evidence="2 3">EC13</strain>
    </source>
</reference>
<name>A0A161QEZ5_BDEBC</name>
<proteinExistence type="predicted"/>
<dbReference type="PROSITE" id="PS51688">
    <property type="entry name" value="ICA"/>
    <property type="match status" value="1"/>
</dbReference>
<dbReference type="Proteomes" id="UP000075799">
    <property type="component" value="Unassembled WGS sequence"/>
</dbReference>
<organism evidence="2 3">
    <name type="scientific">Bdellovibrio bacteriovorus</name>
    <dbReference type="NCBI Taxonomy" id="959"/>
    <lineage>
        <taxon>Bacteria</taxon>
        <taxon>Pseudomonadati</taxon>
        <taxon>Bdellovibrionota</taxon>
        <taxon>Bdellovibrionia</taxon>
        <taxon>Bdellovibrionales</taxon>
        <taxon>Pseudobdellovibrionaceae</taxon>
        <taxon>Bdellovibrio</taxon>
    </lineage>
</organism>
<dbReference type="InterPro" id="IPR030392">
    <property type="entry name" value="S74_ICA"/>
</dbReference>
<accession>A0A161QEZ5</accession>
<gene>
    <name evidence="2" type="ORF">AZI87_16550</name>
</gene>
<dbReference type="Pfam" id="PF13884">
    <property type="entry name" value="Peptidase_S74"/>
    <property type="match status" value="1"/>
</dbReference>
<comment type="caution">
    <text evidence="2">The sequence shown here is derived from an EMBL/GenBank/DDBJ whole genome shotgun (WGS) entry which is preliminary data.</text>
</comment>
<evidence type="ECO:0000313" key="2">
    <source>
        <dbReference type="EMBL" id="KYG62877.1"/>
    </source>
</evidence>
<feature type="domain" description="Peptidase S74" evidence="1">
    <location>
        <begin position="1163"/>
        <end position="1264"/>
    </location>
</feature>
<evidence type="ECO:0000313" key="3">
    <source>
        <dbReference type="Proteomes" id="UP000075799"/>
    </source>
</evidence>
<evidence type="ECO:0000259" key="1">
    <source>
        <dbReference type="PROSITE" id="PS51688"/>
    </source>
</evidence>